<dbReference type="InterPro" id="IPR017853">
    <property type="entry name" value="GH"/>
</dbReference>
<dbReference type="EMBL" id="JAUJFI010000099">
    <property type="protein sequence ID" value="MDQ2104705.1"/>
    <property type="molecule type" value="Genomic_DNA"/>
</dbReference>
<feature type="domain" description="Glycosyl hydrolase family 13 catalytic" evidence="16">
    <location>
        <begin position="24"/>
        <end position="427"/>
    </location>
</feature>
<dbReference type="InterPro" id="IPR012811">
    <property type="entry name" value="TreS_maltokin_C_dom"/>
</dbReference>
<dbReference type="CDD" id="cd11334">
    <property type="entry name" value="AmyAc_TreS"/>
    <property type="match status" value="1"/>
</dbReference>
<dbReference type="Proteomes" id="UP001227317">
    <property type="component" value="Unassembled WGS sequence"/>
</dbReference>
<dbReference type="InterPro" id="IPR040999">
    <property type="entry name" value="Mak_N_cap"/>
</dbReference>
<dbReference type="SUPFAM" id="SSF56112">
    <property type="entry name" value="Protein kinase-like (PK-like)"/>
    <property type="match status" value="1"/>
</dbReference>
<dbReference type="InterPro" id="IPR012810">
    <property type="entry name" value="TreS/a-amylase_N"/>
</dbReference>
<dbReference type="RefSeq" id="WP_306708696.1">
    <property type="nucleotide sequence ID" value="NZ_JAUJFI010000099.1"/>
</dbReference>
<evidence type="ECO:0000256" key="7">
    <source>
        <dbReference type="ARBA" id="ARBA00022679"/>
    </source>
</evidence>
<comment type="catalytic activity">
    <reaction evidence="15">
        <text>D-maltose + ATP = alpha-maltose 1-phosphate + ADP + H(+)</text>
        <dbReference type="Rhea" id="RHEA:31915"/>
        <dbReference type="ChEBI" id="CHEBI:15378"/>
        <dbReference type="ChEBI" id="CHEBI:17306"/>
        <dbReference type="ChEBI" id="CHEBI:30616"/>
        <dbReference type="ChEBI" id="CHEBI:63576"/>
        <dbReference type="ChEBI" id="CHEBI:456216"/>
        <dbReference type="EC" id="2.7.1.175"/>
    </reaction>
</comment>
<keyword evidence="9" id="KW-0547">Nucleotide-binding</keyword>
<evidence type="ECO:0000256" key="2">
    <source>
        <dbReference type="ARBA" id="ARBA00005496"/>
    </source>
</evidence>
<dbReference type="InterPro" id="IPR011009">
    <property type="entry name" value="Kinase-like_dom_sf"/>
</dbReference>
<proteinExistence type="inferred from homology"/>
<keyword evidence="18" id="KW-1185">Reference proteome</keyword>
<comment type="similarity">
    <text evidence="3">Belongs to the aminoglycoside phosphotransferase family.</text>
</comment>
<dbReference type="EC" id="5.4.99.16" evidence="5"/>
<keyword evidence="8" id="KW-0479">Metal-binding</keyword>
<evidence type="ECO:0000256" key="6">
    <source>
        <dbReference type="ARBA" id="ARBA00013882"/>
    </source>
</evidence>
<dbReference type="InterPro" id="IPR045857">
    <property type="entry name" value="O16G_dom_2"/>
</dbReference>
<dbReference type="InterPro" id="IPR006047">
    <property type="entry name" value="GH13_cat_dom"/>
</dbReference>
<comment type="catalytic activity">
    <reaction evidence="1">
        <text>D-maltose = alpha,alpha-trehalose</text>
        <dbReference type="Rhea" id="RHEA:15145"/>
        <dbReference type="ChEBI" id="CHEBI:16551"/>
        <dbReference type="ChEBI" id="CHEBI:17306"/>
        <dbReference type="EC" id="5.4.99.16"/>
    </reaction>
</comment>
<dbReference type="SUPFAM" id="SSF51011">
    <property type="entry name" value="Glycosyl hydrolase domain"/>
    <property type="match status" value="1"/>
</dbReference>
<name>A0ABU0WKG9_9PROT</name>
<dbReference type="EC" id="2.7.1.175" evidence="4"/>
<dbReference type="Gene3D" id="2.60.40.1180">
    <property type="entry name" value="Golgi alpha-mannosidase II"/>
    <property type="match status" value="1"/>
</dbReference>
<evidence type="ECO:0000256" key="5">
    <source>
        <dbReference type="ARBA" id="ARBA00012619"/>
    </source>
</evidence>
<evidence type="ECO:0000256" key="12">
    <source>
        <dbReference type="ARBA" id="ARBA00023235"/>
    </source>
</evidence>
<sequence>MKNTDNGRIDRNDTLWYKDAVIYQLHVKAFFDADNDGIGDIAGLTQKLDYIQELGVTTLWLLPFYPSPLRDDGYDIADYKAVNPSYGNLQDFKRFLRECHDRGLRVITELVINHTSDQHPWFQRARQAKPGSNHRNYYVWSDTDQKYQGTRIIFCDTEKSNWTWDSEAQAYFWHRFYSHQPDLNFDNPKVLQEVLNVMRFWLDMGVDGLRLDAVPYLKEREGTNNENLPETHDVLKAIRTEIDKGYGDRMLLAEANQWPEDVLPYFGDLAKGGDECHMAFHFPLMPRIYMAVAMEDRHPIADIMRQTPDIPDTCQWAVFLRNHDELTLEMVTDRERDYLWDFYAADRRMRINLGIRRRLAPLLQNDRRKIELLKSLLLSMPGTPVLYYGDEIGMGDNIYLGDRDGVRTPMQWSPDRNGGFSRSDPARLYLPAIQDPIYGFQAINVEAQQRSPSSLLNWMKRLIAVRQQHKAFGRGSFQLLYPGNRKVLAYLRCHATEDGDEIILCVANLSRSAQAVELDLKPFRGRVPVELLGRTVFPPVGDLPYLLTIPAYGFYWFALAAEAALPSWHETMPEPVPDLLTVVVRDGWKSLISGRAEAELARDILQAYLPQQRWFAGKDRRIGGAHVPMSARLNGPGDGFMLLRADVDLSGGDTQSYFLPLAMSWEENAGNIGWPLLPFTLAKARRGPRTGAIFDAMQTDAFIRSLLAALREGREIPASHGAIRFSPTACMVDLTLAEDTEIRRLGVEQSNSSILVGAQAVLKAFRRLTPGAHPELEVGRFLTEVAGYQNTPPLLGSVEHMAEDGTPTALFVLQGFVRNQGDGWSSTVDSLVRELDDIRLGLAHDPEEPAEGEPFGMHAAMMATLGQRTAELHCALAKRTGDPAFDPEPVTAGDLKGWAEAARRQAEAAFAALPGALDRLSPAVREQAEALLARRTDVINRLAELADTPPQGEKTRIHGDYHLGQVLRAQNDWYIIDFEGEPAKTLEERRAKHSPLRDVAGMLRSFNYATWAALFRIDETGALEEAGAVMEAALDWERRSMQSFLDAYRATIAACPDLPDGTGADRRLLALFLMEKALYEIAYEAANRPNWIGIPVKGVLGLLDGES</sequence>
<comment type="caution">
    <text evidence="17">The sequence shown here is derived from an EMBL/GenBank/DDBJ whole genome shotgun (WGS) entry which is preliminary data.</text>
</comment>
<dbReference type="PANTHER" id="PTHR10357:SF219">
    <property type="entry name" value="MALTOSE ALPHA-D-GLUCOSYLTRANSFERASE"/>
    <property type="match status" value="1"/>
</dbReference>
<comment type="similarity">
    <text evidence="2">Belongs to the glycosyl hydrolase 13 family. TreS subfamily.</text>
</comment>
<keyword evidence="7" id="KW-0808">Transferase</keyword>
<evidence type="ECO:0000259" key="16">
    <source>
        <dbReference type="SMART" id="SM00642"/>
    </source>
</evidence>
<evidence type="ECO:0000256" key="1">
    <source>
        <dbReference type="ARBA" id="ARBA00001595"/>
    </source>
</evidence>
<evidence type="ECO:0000256" key="9">
    <source>
        <dbReference type="ARBA" id="ARBA00022741"/>
    </source>
</evidence>
<evidence type="ECO:0000256" key="11">
    <source>
        <dbReference type="ARBA" id="ARBA00022840"/>
    </source>
</evidence>
<dbReference type="InterPro" id="IPR013780">
    <property type="entry name" value="Glyco_hydro_b"/>
</dbReference>
<reference evidence="17 18" key="1">
    <citation type="submission" date="2023-06" db="EMBL/GenBank/DDBJ databases">
        <title>Azospirillum isscasensis sp.nov, a bacterium isolated from rhizosphere soil of rice.</title>
        <authorList>
            <person name="Wang H."/>
        </authorList>
    </citation>
    <scope>NUCLEOTIDE SEQUENCE [LARGE SCALE GENOMIC DNA]</scope>
    <source>
        <strain evidence="17 18">C340-1</strain>
    </source>
</reference>
<dbReference type="SMART" id="SM00642">
    <property type="entry name" value="Aamy"/>
    <property type="match status" value="1"/>
</dbReference>
<dbReference type="Pfam" id="PF01636">
    <property type="entry name" value="APH"/>
    <property type="match status" value="1"/>
</dbReference>
<evidence type="ECO:0000256" key="10">
    <source>
        <dbReference type="ARBA" id="ARBA00022837"/>
    </source>
</evidence>
<dbReference type="NCBIfam" id="TIGR02457">
    <property type="entry name" value="TreS_Cterm"/>
    <property type="match status" value="1"/>
</dbReference>
<dbReference type="Gene3D" id="3.90.1200.10">
    <property type="match status" value="1"/>
</dbReference>
<dbReference type="NCBIfam" id="TIGR02456">
    <property type="entry name" value="treS_nterm"/>
    <property type="match status" value="1"/>
</dbReference>
<dbReference type="Pfam" id="PF16657">
    <property type="entry name" value="Malt_amylase_C"/>
    <property type="match status" value="1"/>
</dbReference>
<dbReference type="InterPro" id="IPR032091">
    <property type="entry name" value="Malt_amylase-like_C"/>
</dbReference>
<evidence type="ECO:0000256" key="13">
    <source>
        <dbReference type="ARBA" id="ARBA00031251"/>
    </source>
</evidence>
<dbReference type="InterPro" id="IPR002575">
    <property type="entry name" value="Aminoglycoside_PTrfase"/>
</dbReference>
<evidence type="ECO:0000256" key="3">
    <source>
        <dbReference type="ARBA" id="ARBA00006219"/>
    </source>
</evidence>
<keyword evidence="10" id="KW-0106">Calcium</keyword>
<keyword evidence="11" id="KW-0067">ATP-binding</keyword>
<dbReference type="PANTHER" id="PTHR10357">
    <property type="entry name" value="ALPHA-AMYLASE FAMILY MEMBER"/>
    <property type="match status" value="1"/>
</dbReference>
<dbReference type="SUPFAM" id="SSF51445">
    <property type="entry name" value="(Trans)glycosidases"/>
    <property type="match status" value="1"/>
</dbReference>
<evidence type="ECO:0000256" key="4">
    <source>
        <dbReference type="ARBA" id="ARBA00011962"/>
    </source>
</evidence>
<dbReference type="Gene3D" id="3.90.400.10">
    <property type="entry name" value="Oligo-1,6-glucosidase, Domain 2"/>
    <property type="match status" value="1"/>
</dbReference>
<evidence type="ECO:0000256" key="8">
    <source>
        <dbReference type="ARBA" id="ARBA00022723"/>
    </source>
</evidence>
<accession>A0ABU0WKG9</accession>
<organism evidence="17 18">
    <name type="scientific">Azospirillum isscasi</name>
    <dbReference type="NCBI Taxonomy" id="3053926"/>
    <lineage>
        <taxon>Bacteria</taxon>
        <taxon>Pseudomonadati</taxon>
        <taxon>Pseudomonadota</taxon>
        <taxon>Alphaproteobacteria</taxon>
        <taxon>Rhodospirillales</taxon>
        <taxon>Azospirillaceae</taxon>
        <taxon>Azospirillum</taxon>
    </lineage>
</organism>
<evidence type="ECO:0000313" key="18">
    <source>
        <dbReference type="Proteomes" id="UP001227317"/>
    </source>
</evidence>
<dbReference type="GO" id="GO:0047471">
    <property type="term" value="F:maltose alpha-D-glucosyltransferase activity"/>
    <property type="evidence" value="ECO:0007669"/>
    <property type="project" value="UniProtKB-EC"/>
</dbReference>
<evidence type="ECO:0000256" key="14">
    <source>
        <dbReference type="ARBA" id="ARBA00031378"/>
    </source>
</evidence>
<dbReference type="Pfam" id="PF18085">
    <property type="entry name" value="Mak_N_cap"/>
    <property type="match status" value="1"/>
</dbReference>
<evidence type="ECO:0000313" key="17">
    <source>
        <dbReference type="EMBL" id="MDQ2104705.1"/>
    </source>
</evidence>
<dbReference type="Pfam" id="PF00128">
    <property type="entry name" value="Alpha-amylase"/>
    <property type="match status" value="2"/>
</dbReference>
<dbReference type="Gene3D" id="3.20.20.80">
    <property type="entry name" value="Glycosidases"/>
    <property type="match status" value="1"/>
</dbReference>
<keyword evidence="12 17" id="KW-0413">Isomerase</keyword>
<gene>
    <name evidence="17" type="primary">treS</name>
    <name evidence="17" type="ORF">QSG27_18540</name>
</gene>
<evidence type="ECO:0000256" key="15">
    <source>
        <dbReference type="ARBA" id="ARBA00049067"/>
    </source>
</evidence>
<protein>
    <recommendedName>
        <fullName evidence="6">Maltokinase</fullName>
        <ecNumber evidence="4">2.7.1.175</ecNumber>
        <ecNumber evidence="5">5.4.99.16</ecNumber>
    </recommendedName>
    <alternativeName>
        <fullName evidence="14">Maltose alpha-D-glucosyltransferase</fullName>
    </alternativeName>
    <alternativeName>
        <fullName evidence="13">Maltose-1-phosphate synthase</fullName>
    </alternativeName>
</protein>